<evidence type="ECO:0008006" key="4">
    <source>
        <dbReference type="Google" id="ProtNLM"/>
    </source>
</evidence>
<dbReference type="AlphaFoldDB" id="A0A5P9CSX0"/>
<gene>
    <name evidence="2" type="ORF">FIV01_20435</name>
</gene>
<feature type="chain" id="PRO_5024995761" description="ATPase" evidence="1">
    <location>
        <begin position="25"/>
        <end position="187"/>
    </location>
</feature>
<dbReference type="KEGG" id="vaq:FIV01_20435"/>
<evidence type="ECO:0000313" key="2">
    <source>
        <dbReference type="EMBL" id="QFT28772.1"/>
    </source>
</evidence>
<reference evidence="2 3" key="1">
    <citation type="submission" date="2019-10" db="EMBL/GenBank/DDBJ databases">
        <title>Complete genome sequence of Vibrio sp. strain THAF100, isolated from non-filtered water from the water column of tank 6 of a marine aquarium containing stony-coral fragments. Water maintained at 26 degree C.</title>
        <authorList>
            <person name="Ruckert C."/>
            <person name="Franco A."/>
            <person name="Kalinowski J."/>
            <person name="Glaeser S."/>
        </authorList>
    </citation>
    <scope>NUCLEOTIDE SEQUENCE [LARGE SCALE GENOMIC DNA]</scope>
    <source>
        <strain evidence="2 3">THAF100</strain>
        <plasmid evidence="3">pthaf100_a</plasmid>
    </source>
</reference>
<keyword evidence="1" id="KW-0732">Signal</keyword>
<sequence length="187" mass="21683" precursor="true">MIFNRLYITIAATLVFTLPMKSTASHCVETTWNKALILQQEIEVWYNEKARNFNDFLNSHRQTTLLHKKYTQSELVALIQSSNDSEQKQIRQQLKISEQTVAMLQGEVKRISEQSDQVKIAYANWASIYDHCNQAGLAINSSSSQRYMQLNQEILSDTKNLLSKYKFLLGIYNQEVKALKMQQITIK</sequence>
<geneLocation type="plasmid" evidence="3">
    <name>pthaf100_a</name>
</geneLocation>
<name>A0A5P9CSX0_9VIBR</name>
<protein>
    <recommendedName>
        <fullName evidence="4">ATPase</fullName>
    </recommendedName>
</protein>
<accession>A0A5P9CSX0</accession>
<proteinExistence type="predicted"/>
<keyword evidence="2" id="KW-0614">Plasmid</keyword>
<dbReference type="EMBL" id="CP045351">
    <property type="protein sequence ID" value="QFT28772.1"/>
    <property type="molecule type" value="Genomic_DNA"/>
</dbReference>
<dbReference type="Proteomes" id="UP000326936">
    <property type="component" value="Plasmid pTHAF100_a"/>
</dbReference>
<evidence type="ECO:0000256" key="1">
    <source>
        <dbReference type="SAM" id="SignalP"/>
    </source>
</evidence>
<organism evidence="2 3">
    <name type="scientific">Vibrio aquimaris</name>
    <dbReference type="NCBI Taxonomy" id="2587862"/>
    <lineage>
        <taxon>Bacteria</taxon>
        <taxon>Pseudomonadati</taxon>
        <taxon>Pseudomonadota</taxon>
        <taxon>Gammaproteobacteria</taxon>
        <taxon>Vibrionales</taxon>
        <taxon>Vibrionaceae</taxon>
        <taxon>Vibrio</taxon>
    </lineage>
</organism>
<feature type="signal peptide" evidence="1">
    <location>
        <begin position="1"/>
        <end position="24"/>
    </location>
</feature>
<evidence type="ECO:0000313" key="3">
    <source>
        <dbReference type="Proteomes" id="UP000326936"/>
    </source>
</evidence>
<keyword evidence="3" id="KW-1185">Reference proteome</keyword>